<dbReference type="VEuPathDB" id="FungiDB:I7I53_00869"/>
<accession>A0A8A1LLS4</accession>
<proteinExistence type="predicted"/>
<dbReference type="AlphaFoldDB" id="A0A8A1LLS4"/>
<protein>
    <submittedName>
        <fullName evidence="1">Uncharacterized protein</fullName>
    </submittedName>
</protein>
<reference evidence="1" key="1">
    <citation type="submission" date="2021-01" db="EMBL/GenBank/DDBJ databases">
        <title>Chromosome-level genome assembly of a human fungal pathogen reveals clustering of transcriptionally co-regulated genes.</title>
        <authorList>
            <person name="Voorhies M."/>
            <person name="Cohen S."/>
            <person name="Shea T.P."/>
            <person name="Petrus S."/>
            <person name="Munoz J.F."/>
            <person name="Poplawski S."/>
            <person name="Goldman W.E."/>
            <person name="Michael T."/>
            <person name="Cuomo C.A."/>
            <person name="Sil A."/>
            <person name="Beyhan S."/>
        </authorList>
    </citation>
    <scope>NUCLEOTIDE SEQUENCE</scope>
    <source>
        <strain evidence="1">H88</strain>
    </source>
</reference>
<gene>
    <name evidence="1" type="ORF">I7I53_00869</name>
</gene>
<organism evidence="1 2">
    <name type="scientific">Ajellomyces capsulatus (strain H88)</name>
    <name type="common">Darling's disease fungus</name>
    <name type="synonym">Histoplasma capsulatum</name>
    <dbReference type="NCBI Taxonomy" id="544711"/>
    <lineage>
        <taxon>Eukaryota</taxon>
        <taxon>Fungi</taxon>
        <taxon>Dikarya</taxon>
        <taxon>Ascomycota</taxon>
        <taxon>Pezizomycotina</taxon>
        <taxon>Eurotiomycetes</taxon>
        <taxon>Eurotiomycetidae</taxon>
        <taxon>Onygenales</taxon>
        <taxon>Ajellomycetaceae</taxon>
        <taxon>Histoplasma</taxon>
    </lineage>
</organism>
<evidence type="ECO:0000313" key="1">
    <source>
        <dbReference type="EMBL" id="QSS53573.1"/>
    </source>
</evidence>
<dbReference type="EMBL" id="CP069104">
    <property type="protein sequence ID" value="QSS53573.1"/>
    <property type="molecule type" value="Genomic_DNA"/>
</dbReference>
<evidence type="ECO:0000313" key="2">
    <source>
        <dbReference type="Proteomes" id="UP000663419"/>
    </source>
</evidence>
<name>A0A8A1LLS4_AJEC8</name>
<sequence>MLLVHPFNVDGAIASKKMERMNYKDGDGEPLISCSQHFSDLEIAHMIRHTFMSAKTVGVQPRLVYSPQQMNNAIFTCNL</sequence>
<dbReference type="Proteomes" id="UP000663419">
    <property type="component" value="Chromosome 3"/>
</dbReference>